<evidence type="ECO:0000256" key="6">
    <source>
        <dbReference type="PIRNR" id="PIRNR018267"/>
    </source>
</evidence>
<comment type="similarity">
    <text evidence="6">Belongs to the vsr family.</text>
</comment>
<sequence>MTDMFTKEQRSKNMKAIRSTGSALENKVTKELWRRGFRFRKNVRKLMGNPDIAIQKHKIVIFLDSCFWHSCPIHGNMPTTNVGYWEKKLKRNMDRDIEVKEYYSNKGWKILRIWEHEVKNDFEGTLEKISNFILQSKQY</sequence>
<comment type="function">
    <text evidence="6">May nick specific sequences that contain T:G mispairs resulting from m5C-deamination.</text>
</comment>
<evidence type="ECO:0000259" key="8">
    <source>
        <dbReference type="Pfam" id="PF04480"/>
    </source>
</evidence>
<keyword evidence="10" id="KW-1185">Reference proteome</keyword>
<keyword evidence="3 6" id="KW-0227">DNA damage</keyword>
<organism evidence="9 10">
    <name type="scientific">Brevibacillus ruminantium</name>
    <dbReference type="NCBI Taxonomy" id="2950604"/>
    <lineage>
        <taxon>Bacteria</taxon>
        <taxon>Bacillati</taxon>
        <taxon>Bacillota</taxon>
        <taxon>Bacilli</taxon>
        <taxon>Bacillales</taxon>
        <taxon>Paenibacillaceae</taxon>
        <taxon>Brevibacillus</taxon>
    </lineage>
</organism>
<keyword evidence="4 6" id="KW-0378">Hydrolase</keyword>
<dbReference type="InterPro" id="IPR011335">
    <property type="entry name" value="Restrct_endonuc-II-like"/>
</dbReference>
<evidence type="ECO:0000313" key="10">
    <source>
        <dbReference type="Proteomes" id="UP001056500"/>
    </source>
</evidence>
<feature type="region of interest" description="Disordered" evidence="7">
    <location>
        <begin position="1"/>
        <end position="20"/>
    </location>
</feature>
<dbReference type="Proteomes" id="UP001056500">
    <property type="component" value="Chromosome"/>
</dbReference>
<dbReference type="CDD" id="cd00221">
    <property type="entry name" value="Vsr"/>
    <property type="match status" value="1"/>
</dbReference>
<keyword evidence="2 6" id="KW-0255">Endonuclease</keyword>
<dbReference type="RefSeq" id="WP_251874448.1">
    <property type="nucleotide sequence ID" value="NZ_CP098755.1"/>
</dbReference>
<evidence type="ECO:0000256" key="7">
    <source>
        <dbReference type="SAM" id="MobiDB-lite"/>
    </source>
</evidence>
<dbReference type="NCBIfam" id="TIGR00632">
    <property type="entry name" value="vsr"/>
    <property type="match status" value="1"/>
</dbReference>
<dbReference type="Pfam" id="PF03852">
    <property type="entry name" value="Vsr"/>
    <property type="match status" value="1"/>
</dbReference>
<reference evidence="9" key="1">
    <citation type="submission" date="2022-06" db="EMBL/GenBank/DDBJ databases">
        <title>Genome sequencing of Brevibacillus sp. BB3-R1.</title>
        <authorList>
            <person name="Heo J."/>
            <person name="Lee D."/>
            <person name="Won M."/>
            <person name="Han B.-H."/>
            <person name="Hong S.-B."/>
            <person name="Kwon S.-W."/>
        </authorList>
    </citation>
    <scope>NUCLEOTIDE SEQUENCE</scope>
    <source>
        <strain evidence="9">BB3-R1</strain>
    </source>
</reference>
<keyword evidence="1 6" id="KW-0540">Nuclease</keyword>
<dbReference type="InterPro" id="IPR007569">
    <property type="entry name" value="DUF559"/>
</dbReference>
<proteinExistence type="inferred from homology"/>
<accession>A0ABY4WRY0</accession>
<gene>
    <name evidence="9" type="ORF">NDK47_08770</name>
</gene>
<evidence type="ECO:0000256" key="4">
    <source>
        <dbReference type="ARBA" id="ARBA00022801"/>
    </source>
</evidence>
<keyword evidence="5 6" id="KW-0234">DNA repair</keyword>
<dbReference type="EC" id="3.1.-.-" evidence="6"/>
<evidence type="ECO:0000313" key="9">
    <source>
        <dbReference type="EMBL" id="USG67346.1"/>
    </source>
</evidence>
<evidence type="ECO:0000256" key="5">
    <source>
        <dbReference type="ARBA" id="ARBA00023204"/>
    </source>
</evidence>
<dbReference type="Pfam" id="PF04480">
    <property type="entry name" value="DUF559"/>
    <property type="match status" value="1"/>
</dbReference>
<feature type="compositionally biased region" description="Basic and acidic residues" evidence="7">
    <location>
        <begin position="1"/>
        <end position="11"/>
    </location>
</feature>
<dbReference type="PIRSF" id="PIRSF018267">
    <property type="entry name" value="VSR_endonuc"/>
    <property type="match status" value="1"/>
</dbReference>
<dbReference type="GO" id="GO:0004519">
    <property type="term" value="F:endonuclease activity"/>
    <property type="evidence" value="ECO:0007669"/>
    <property type="project" value="UniProtKB-KW"/>
</dbReference>
<dbReference type="EMBL" id="CP098755">
    <property type="protein sequence ID" value="USG67346.1"/>
    <property type="molecule type" value="Genomic_DNA"/>
</dbReference>
<dbReference type="SUPFAM" id="SSF52980">
    <property type="entry name" value="Restriction endonuclease-like"/>
    <property type="match status" value="1"/>
</dbReference>
<dbReference type="InterPro" id="IPR004603">
    <property type="entry name" value="DNA_mismatch_endonuc_vsr"/>
</dbReference>
<evidence type="ECO:0000256" key="1">
    <source>
        <dbReference type="ARBA" id="ARBA00022722"/>
    </source>
</evidence>
<protein>
    <recommendedName>
        <fullName evidence="6">Very short patch repair endonuclease</fullName>
        <ecNumber evidence="6">3.1.-.-</ecNumber>
    </recommendedName>
</protein>
<name>A0ABY4WRY0_9BACL</name>
<evidence type="ECO:0000256" key="2">
    <source>
        <dbReference type="ARBA" id="ARBA00022759"/>
    </source>
</evidence>
<dbReference type="Gene3D" id="3.40.960.10">
    <property type="entry name" value="VSR Endonuclease"/>
    <property type="match status" value="1"/>
</dbReference>
<evidence type="ECO:0000256" key="3">
    <source>
        <dbReference type="ARBA" id="ARBA00022763"/>
    </source>
</evidence>
<feature type="domain" description="DUF559" evidence="8">
    <location>
        <begin position="92"/>
        <end position="132"/>
    </location>
</feature>